<evidence type="ECO:0000259" key="1">
    <source>
        <dbReference type="PROSITE" id="PS50995"/>
    </source>
</evidence>
<dbReference type="PANTHER" id="PTHR33164:SF57">
    <property type="entry name" value="MARR-FAMILY TRANSCRIPTIONAL REGULATOR"/>
    <property type="match status" value="1"/>
</dbReference>
<dbReference type="AlphaFoldDB" id="A0A4U0ST82"/>
<dbReference type="Gene3D" id="1.10.10.10">
    <property type="entry name" value="Winged helix-like DNA-binding domain superfamily/Winged helix DNA-binding domain"/>
    <property type="match status" value="1"/>
</dbReference>
<dbReference type="SMART" id="SM00347">
    <property type="entry name" value="HTH_MARR"/>
    <property type="match status" value="1"/>
</dbReference>
<dbReference type="GO" id="GO:0003700">
    <property type="term" value="F:DNA-binding transcription factor activity"/>
    <property type="evidence" value="ECO:0007669"/>
    <property type="project" value="InterPro"/>
</dbReference>
<dbReference type="Proteomes" id="UP000305778">
    <property type="component" value="Unassembled WGS sequence"/>
</dbReference>
<dbReference type="PANTHER" id="PTHR33164">
    <property type="entry name" value="TRANSCRIPTIONAL REGULATOR, MARR FAMILY"/>
    <property type="match status" value="1"/>
</dbReference>
<dbReference type="PROSITE" id="PS50995">
    <property type="entry name" value="HTH_MARR_2"/>
    <property type="match status" value="1"/>
</dbReference>
<organism evidence="2 3">
    <name type="scientific">Actinacidiphila oryziradicis</name>
    <dbReference type="NCBI Taxonomy" id="2571141"/>
    <lineage>
        <taxon>Bacteria</taxon>
        <taxon>Bacillati</taxon>
        <taxon>Actinomycetota</taxon>
        <taxon>Actinomycetes</taxon>
        <taxon>Kitasatosporales</taxon>
        <taxon>Streptomycetaceae</taxon>
        <taxon>Actinacidiphila</taxon>
    </lineage>
</organism>
<dbReference type="GO" id="GO:0006950">
    <property type="term" value="P:response to stress"/>
    <property type="evidence" value="ECO:0007669"/>
    <property type="project" value="TreeGrafter"/>
</dbReference>
<keyword evidence="3" id="KW-1185">Reference proteome</keyword>
<feature type="domain" description="HTH marR-type" evidence="1">
    <location>
        <begin position="7"/>
        <end position="137"/>
    </location>
</feature>
<protein>
    <submittedName>
        <fullName evidence="2">Winged helix-turn-helix transcriptional regulator</fullName>
    </submittedName>
</protein>
<proteinExistence type="predicted"/>
<accession>A0A4U0ST82</accession>
<dbReference type="InterPro" id="IPR000835">
    <property type="entry name" value="HTH_MarR-typ"/>
</dbReference>
<sequence>MTGNVQYAELAEQLSVVSAVKRELGRVLPPDCPPATAAVLAILQRHGEMRMSKLAELLGVDMSVTSRHVAHVAERGWIDRTPDPLDGRSRLLRLTPEGERVLADNSVRYTDMLAAVLADWPDEDVAQLTELLARLRSSFGDCRPRAHLSHTPFVITRTTTD</sequence>
<evidence type="ECO:0000313" key="2">
    <source>
        <dbReference type="EMBL" id="TKA11357.1"/>
    </source>
</evidence>
<dbReference type="RefSeq" id="WP_136723308.1">
    <property type="nucleotide sequence ID" value="NZ_JAOPYF010000285.1"/>
</dbReference>
<dbReference type="Pfam" id="PF01047">
    <property type="entry name" value="MarR"/>
    <property type="match status" value="1"/>
</dbReference>
<evidence type="ECO:0000313" key="3">
    <source>
        <dbReference type="Proteomes" id="UP000305778"/>
    </source>
</evidence>
<comment type="caution">
    <text evidence="2">The sequence shown here is derived from an EMBL/GenBank/DDBJ whole genome shotgun (WGS) entry which is preliminary data.</text>
</comment>
<dbReference type="PRINTS" id="PR00598">
    <property type="entry name" value="HTHMARR"/>
</dbReference>
<dbReference type="InterPro" id="IPR036390">
    <property type="entry name" value="WH_DNA-bd_sf"/>
</dbReference>
<dbReference type="OrthoDB" id="3778086at2"/>
<dbReference type="InterPro" id="IPR039422">
    <property type="entry name" value="MarR/SlyA-like"/>
</dbReference>
<reference evidence="2 3" key="1">
    <citation type="submission" date="2019-04" db="EMBL/GenBank/DDBJ databases">
        <title>Streptomyces oryziradicis sp. nov., a novel actinomycete isolated from rhizosphere soil of rice (Oryza sativa L.).</title>
        <authorList>
            <person name="Li C."/>
        </authorList>
    </citation>
    <scope>NUCLEOTIDE SEQUENCE [LARGE SCALE GENOMIC DNA]</scope>
    <source>
        <strain evidence="2 3">NEAU-C40</strain>
    </source>
</reference>
<gene>
    <name evidence="2" type="ORF">FCI23_10930</name>
</gene>
<dbReference type="InterPro" id="IPR036388">
    <property type="entry name" value="WH-like_DNA-bd_sf"/>
</dbReference>
<dbReference type="EMBL" id="SUMC01000008">
    <property type="protein sequence ID" value="TKA11357.1"/>
    <property type="molecule type" value="Genomic_DNA"/>
</dbReference>
<dbReference type="SUPFAM" id="SSF46785">
    <property type="entry name" value="Winged helix' DNA-binding domain"/>
    <property type="match status" value="1"/>
</dbReference>
<name>A0A4U0ST82_9ACTN</name>